<dbReference type="GO" id="GO:0005739">
    <property type="term" value="C:mitochondrion"/>
    <property type="evidence" value="ECO:0007669"/>
    <property type="project" value="TreeGrafter"/>
</dbReference>
<dbReference type="PROSITE" id="PS51880">
    <property type="entry name" value="TGS"/>
    <property type="match status" value="1"/>
</dbReference>
<dbReference type="GO" id="GO:0000166">
    <property type="term" value="F:nucleotide binding"/>
    <property type="evidence" value="ECO:0007669"/>
    <property type="project" value="InterPro"/>
</dbReference>
<name>A0AAV7XLU1_9NEOP</name>
<dbReference type="PANTHER" id="PTHR11451:SF44">
    <property type="entry name" value="THREONINE--TRNA LIGASE, CHLOROPLASTIC_MITOCHONDRIAL 2"/>
    <property type="match status" value="1"/>
</dbReference>
<organism evidence="3 4">
    <name type="scientific">Megalurothrips usitatus</name>
    <name type="common">bean blossom thrips</name>
    <dbReference type="NCBI Taxonomy" id="439358"/>
    <lineage>
        <taxon>Eukaryota</taxon>
        <taxon>Metazoa</taxon>
        <taxon>Ecdysozoa</taxon>
        <taxon>Arthropoda</taxon>
        <taxon>Hexapoda</taxon>
        <taxon>Insecta</taxon>
        <taxon>Pterygota</taxon>
        <taxon>Neoptera</taxon>
        <taxon>Paraneoptera</taxon>
        <taxon>Thysanoptera</taxon>
        <taxon>Terebrantia</taxon>
        <taxon>Thripoidea</taxon>
        <taxon>Thripidae</taxon>
        <taxon>Megalurothrips</taxon>
    </lineage>
</organism>
<dbReference type="AlphaFoldDB" id="A0AAV7XLU1"/>
<proteinExistence type="predicted"/>
<dbReference type="GO" id="GO:0006435">
    <property type="term" value="P:threonyl-tRNA aminoacylation"/>
    <property type="evidence" value="ECO:0007669"/>
    <property type="project" value="TreeGrafter"/>
</dbReference>
<dbReference type="SUPFAM" id="SSF55186">
    <property type="entry name" value="ThrRS/AlaRS common domain"/>
    <property type="match status" value="1"/>
</dbReference>
<dbReference type="InterPro" id="IPR012675">
    <property type="entry name" value="Beta-grasp_dom_sf"/>
</dbReference>
<gene>
    <name evidence="3" type="ORF">ONE63_008646</name>
</gene>
<reference evidence="3" key="1">
    <citation type="submission" date="2022-12" db="EMBL/GenBank/DDBJ databases">
        <title>Chromosome-level genome assembly of the bean flower thrips Megalurothrips usitatus.</title>
        <authorList>
            <person name="Ma L."/>
            <person name="Liu Q."/>
            <person name="Li H."/>
            <person name="Cai W."/>
        </authorList>
    </citation>
    <scope>NUCLEOTIDE SEQUENCE</scope>
    <source>
        <strain evidence="3">Cailab_2022a</strain>
    </source>
</reference>
<evidence type="ECO:0000313" key="4">
    <source>
        <dbReference type="Proteomes" id="UP001075354"/>
    </source>
</evidence>
<dbReference type="PANTHER" id="PTHR11451">
    <property type="entry name" value="THREONINE-TRNA LIGASE"/>
    <property type="match status" value="1"/>
</dbReference>
<evidence type="ECO:0000313" key="3">
    <source>
        <dbReference type="EMBL" id="KAJ1527111.1"/>
    </source>
</evidence>
<feature type="domain" description="TGS" evidence="2">
    <location>
        <begin position="62"/>
        <end position="132"/>
    </location>
</feature>
<dbReference type="Pfam" id="PF02824">
    <property type="entry name" value="TGS"/>
    <property type="match status" value="1"/>
</dbReference>
<dbReference type="InterPro" id="IPR018163">
    <property type="entry name" value="Thr/Ala-tRNA-synth_IIc_edit"/>
</dbReference>
<evidence type="ECO:0000259" key="2">
    <source>
        <dbReference type="PROSITE" id="PS51880"/>
    </source>
</evidence>
<dbReference type="CDD" id="cd01667">
    <property type="entry name" value="TGS_ThrRS"/>
    <property type="match status" value="1"/>
</dbReference>
<dbReference type="Gene3D" id="3.10.20.30">
    <property type="match status" value="1"/>
</dbReference>
<dbReference type="Gene3D" id="3.30.980.10">
    <property type="entry name" value="Threonyl-trna Synthetase, Chain A, domain 2"/>
    <property type="match status" value="1"/>
</dbReference>
<comment type="caution">
    <text evidence="3">The sequence shown here is derived from an EMBL/GenBank/DDBJ whole genome shotgun (WGS) entry which is preliminary data.</text>
</comment>
<dbReference type="InterPro" id="IPR004095">
    <property type="entry name" value="TGS"/>
</dbReference>
<dbReference type="EMBL" id="JAPTSV010000006">
    <property type="protein sequence ID" value="KAJ1527111.1"/>
    <property type="molecule type" value="Genomic_DNA"/>
</dbReference>
<sequence length="345" mass="39202">MPLRHSVRHISRVARLIFSKSQNDCGARRFSSSAPLLNETARRSALFTAEKQRQREEVGRISKIEVEVTSDFGDELLVMNSELSTPYDCARHISEHLCKQSVIALVDTNKISNQPWDMHRPLTETCRLQFLKTTNINPWAANNAFWRSCSFMLGAVVSQAFRDDITVILHSFPSPNVSSGSFVLDAYVGLESWNPSPEELRALSKEMVKLGGKELPFERLSVSRELAEEMFSDNLYKVNHISKIYETHNEVVVYRVGDHVDISRGPMMNHTGLLGRCTIASVHYLEEDQLYRFQGVALPTGHKLNHYAYGILERRASFLNDHMVPSKVTFEPGTEFATESQQVVR</sequence>
<protein>
    <recommendedName>
        <fullName evidence="2">TGS domain-containing protein</fullName>
    </recommendedName>
</protein>
<evidence type="ECO:0000256" key="1">
    <source>
        <dbReference type="ARBA" id="ARBA00022917"/>
    </source>
</evidence>
<dbReference type="GO" id="GO:0004829">
    <property type="term" value="F:threonine-tRNA ligase activity"/>
    <property type="evidence" value="ECO:0007669"/>
    <property type="project" value="TreeGrafter"/>
</dbReference>
<keyword evidence="1" id="KW-0648">Protein biosynthesis</keyword>
<keyword evidence="4" id="KW-1185">Reference proteome</keyword>
<accession>A0AAV7XLU1</accession>
<dbReference type="Proteomes" id="UP001075354">
    <property type="component" value="Chromosome 6"/>
</dbReference>